<keyword evidence="3" id="KW-1133">Transmembrane helix</keyword>
<feature type="region of interest" description="Disordered" evidence="2">
    <location>
        <begin position="156"/>
        <end position="176"/>
    </location>
</feature>
<name>A0A9W4TYE8_9ASCO</name>
<feature type="compositionally biased region" description="Low complexity" evidence="2">
    <location>
        <begin position="476"/>
        <end position="498"/>
    </location>
</feature>
<dbReference type="CDD" id="cd16473">
    <property type="entry name" value="RING-H2_RNF103"/>
    <property type="match status" value="1"/>
</dbReference>
<sequence>MSTTLLQLTSSPALSSPTLSSPTAQETTSSRGNGNGALQNNGYSFVGSTPSTVLFFLALGVGVAIALLFVFFTIRYFIRSKYGLNLFPINRRNFYASFSSRYGGGTSSSSNNQQDSPINGHAFAHIFTTTEIQEQLEYIRDHNFIRGESIEQRLATSNLNNSTRARRRRRRRRRRRDRFSKLKKLSIEEVELLFPKKTYYDWLNGGKERDVEIREGMLKEEEEEPGTPTVVNDEDSFHSAHTSSVVDTSNGKDIELIEITPIVNEMEETDIATQPSSSNMKLETIQRLHFDSGSCAICLELLENDDLVRGLICGHVFHQICLDPWLIKRRACCPMCKRDYLFKRDYQNNNQGAIDEQQSSTTTDQPQQHGQDEDEASEYDEVSSIDIEDIRNDPTLQAMIQDLVPASERVRIILNDPEYQQLNLEERGKEIANKKYGRFPKIIWWKILGITKTNLFHWAILNLVHQYRLENPIQPNNETNQGSNENNETQTNNENLGEVDISESRRETVENRV</sequence>
<keyword evidence="1" id="KW-0479">Metal-binding</keyword>
<evidence type="ECO:0000256" key="3">
    <source>
        <dbReference type="SAM" id="Phobius"/>
    </source>
</evidence>
<feature type="compositionally biased region" description="Low complexity" evidence="2">
    <location>
        <begin position="1"/>
        <end position="25"/>
    </location>
</feature>
<dbReference type="GO" id="GO:0008270">
    <property type="term" value="F:zinc ion binding"/>
    <property type="evidence" value="ECO:0007669"/>
    <property type="project" value="UniProtKB-KW"/>
</dbReference>
<keyword evidence="1" id="KW-0862">Zinc</keyword>
<dbReference type="GO" id="GO:0061630">
    <property type="term" value="F:ubiquitin protein ligase activity"/>
    <property type="evidence" value="ECO:0007669"/>
    <property type="project" value="TreeGrafter"/>
</dbReference>
<dbReference type="EMBL" id="CANTUO010000007">
    <property type="protein sequence ID" value="CAI5760660.1"/>
    <property type="molecule type" value="Genomic_DNA"/>
</dbReference>
<gene>
    <name evidence="5" type="ORF">CANVERA_P5168</name>
</gene>
<proteinExistence type="predicted"/>
<organism evidence="5 6">
    <name type="scientific">Candida verbasci</name>
    <dbReference type="NCBI Taxonomy" id="1227364"/>
    <lineage>
        <taxon>Eukaryota</taxon>
        <taxon>Fungi</taxon>
        <taxon>Dikarya</taxon>
        <taxon>Ascomycota</taxon>
        <taxon>Saccharomycotina</taxon>
        <taxon>Pichiomycetes</taxon>
        <taxon>Debaryomycetaceae</taxon>
        <taxon>Candida/Lodderomyces clade</taxon>
        <taxon>Candida</taxon>
    </lineage>
</organism>
<feature type="region of interest" description="Disordered" evidence="2">
    <location>
        <begin position="1"/>
        <end position="34"/>
    </location>
</feature>
<feature type="transmembrane region" description="Helical" evidence="3">
    <location>
        <begin position="53"/>
        <end position="78"/>
    </location>
</feature>
<keyword evidence="3" id="KW-0812">Transmembrane</keyword>
<dbReference type="GO" id="GO:0006511">
    <property type="term" value="P:ubiquitin-dependent protein catabolic process"/>
    <property type="evidence" value="ECO:0007669"/>
    <property type="project" value="TreeGrafter"/>
</dbReference>
<reference evidence="5" key="1">
    <citation type="submission" date="2022-12" db="EMBL/GenBank/DDBJ databases">
        <authorList>
            <person name="Brejova B."/>
        </authorList>
    </citation>
    <scope>NUCLEOTIDE SEQUENCE</scope>
</reference>
<dbReference type="OrthoDB" id="8062037at2759"/>
<dbReference type="Gene3D" id="3.30.40.10">
    <property type="entry name" value="Zinc/RING finger domain, C3HC4 (zinc finger)"/>
    <property type="match status" value="1"/>
</dbReference>
<accession>A0A9W4TYE8</accession>
<dbReference type="AlphaFoldDB" id="A0A9W4TYE8"/>
<feature type="compositionally biased region" description="Low complexity" evidence="2">
    <location>
        <begin position="357"/>
        <end position="368"/>
    </location>
</feature>
<feature type="domain" description="RING-type" evidence="4">
    <location>
        <begin position="295"/>
        <end position="337"/>
    </location>
</feature>
<feature type="region of interest" description="Disordered" evidence="2">
    <location>
        <begin position="474"/>
        <end position="513"/>
    </location>
</feature>
<evidence type="ECO:0000256" key="2">
    <source>
        <dbReference type="SAM" id="MobiDB-lite"/>
    </source>
</evidence>
<feature type="region of interest" description="Disordered" evidence="2">
    <location>
        <begin position="219"/>
        <end position="246"/>
    </location>
</feature>
<dbReference type="Pfam" id="PF13639">
    <property type="entry name" value="zf-RING_2"/>
    <property type="match status" value="1"/>
</dbReference>
<dbReference type="PANTHER" id="PTHR22765">
    <property type="entry name" value="RING FINGER AND PROTEASE ASSOCIATED DOMAIN-CONTAINING"/>
    <property type="match status" value="1"/>
</dbReference>
<comment type="caution">
    <text evidence="5">The sequence shown here is derived from an EMBL/GenBank/DDBJ whole genome shotgun (WGS) entry which is preliminary data.</text>
</comment>
<evidence type="ECO:0000313" key="5">
    <source>
        <dbReference type="EMBL" id="CAI5760660.1"/>
    </source>
</evidence>
<feature type="compositionally biased region" description="Basic and acidic residues" evidence="2">
    <location>
        <begin position="502"/>
        <end position="513"/>
    </location>
</feature>
<protein>
    <recommendedName>
        <fullName evidence="4">RING-type domain-containing protein</fullName>
    </recommendedName>
</protein>
<evidence type="ECO:0000259" key="4">
    <source>
        <dbReference type="PROSITE" id="PS50089"/>
    </source>
</evidence>
<dbReference type="InterPro" id="IPR013083">
    <property type="entry name" value="Znf_RING/FYVE/PHD"/>
</dbReference>
<dbReference type="SMART" id="SM00184">
    <property type="entry name" value="RING"/>
    <property type="match status" value="1"/>
</dbReference>
<dbReference type="PANTHER" id="PTHR22765:SF416">
    <property type="entry name" value="E3 UBIQUITIN-PROTEIN LIGASE GODZILLA"/>
    <property type="match status" value="1"/>
</dbReference>
<feature type="region of interest" description="Disordered" evidence="2">
    <location>
        <begin position="352"/>
        <end position="382"/>
    </location>
</feature>
<evidence type="ECO:0000313" key="6">
    <source>
        <dbReference type="Proteomes" id="UP001152885"/>
    </source>
</evidence>
<keyword evidence="6" id="KW-1185">Reference proteome</keyword>
<dbReference type="PROSITE" id="PS50089">
    <property type="entry name" value="ZF_RING_2"/>
    <property type="match status" value="1"/>
</dbReference>
<feature type="compositionally biased region" description="Basic residues" evidence="2">
    <location>
        <begin position="164"/>
        <end position="176"/>
    </location>
</feature>
<dbReference type="GO" id="GO:0005737">
    <property type="term" value="C:cytoplasm"/>
    <property type="evidence" value="ECO:0007669"/>
    <property type="project" value="TreeGrafter"/>
</dbReference>
<feature type="compositionally biased region" description="Acidic residues" evidence="2">
    <location>
        <begin position="372"/>
        <end position="382"/>
    </location>
</feature>
<dbReference type="InterPro" id="IPR001841">
    <property type="entry name" value="Znf_RING"/>
</dbReference>
<evidence type="ECO:0000256" key="1">
    <source>
        <dbReference type="PROSITE-ProRule" id="PRU00175"/>
    </source>
</evidence>
<dbReference type="Proteomes" id="UP001152885">
    <property type="component" value="Unassembled WGS sequence"/>
</dbReference>
<dbReference type="SUPFAM" id="SSF57850">
    <property type="entry name" value="RING/U-box"/>
    <property type="match status" value="1"/>
</dbReference>
<keyword evidence="3" id="KW-0472">Membrane</keyword>
<keyword evidence="1" id="KW-0863">Zinc-finger</keyword>
<dbReference type="InterPro" id="IPR051826">
    <property type="entry name" value="E3_ubiquitin-ligase_domain"/>
</dbReference>